<name>A0A2K0TKY0_9HYPO</name>
<sequence length="44" mass="4602">MMRELNKALGPSSSGSSGENKKKKEEEGKKPESSPAGPVDQGIT</sequence>
<dbReference type="EMBL" id="MTYH01000016">
    <property type="protein sequence ID" value="PNP46187.1"/>
    <property type="molecule type" value="Genomic_DNA"/>
</dbReference>
<evidence type="ECO:0000256" key="1">
    <source>
        <dbReference type="SAM" id="MobiDB-lite"/>
    </source>
</evidence>
<comment type="caution">
    <text evidence="2">The sequence shown here is derived from an EMBL/GenBank/DDBJ whole genome shotgun (WGS) entry which is preliminary data.</text>
</comment>
<protein>
    <submittedName>
        <fullName evidence="2">Uncharacterized protein</fullName>
    </submittedName>
</protein>
<proteinExistence type="predicted"/>
<feature type="region of interest" description="Disordered" evidence="1">
    <location>
        <begin position="1"/>
        <end position="44"/>
    </location>
</feature>
<evidence type="ECO:0000313" key="2">
    <source>
        <dbReference type="EMBL" id="PNP46187.1"/>
    </source>
</evidence>
<organism evidence="2 3">
    <name type="scientific">Trichoderma gamsii</name>
    <dbReference type="NCBI Taxonomy" id="398673"/>
    <lineage>
        <taxon>Eukaryota</taxon>
        <taxon>Fungi</taxon>
        <taxon>Dikarya</taxon>
        <taxon>Ascomycota</taxon>
        <taxon>Pezizomycotina</taxon>
        <taxon>Sordariomycetes</taxon>
        <taxon>Hypocreomycetidae</taxon>
        <taxon>Hypocreales</taxon>
        <taxon>Hypocreaceae</taxon>
        <taxon>Trichoderma</taxon>
    </lineage>
</organism>
<accession>A0A2K0TKY0</accession>
<gene>
    <name evidence="2" type="ORF">TGAMA5MH_02222</name>
</gene>
<evidence type="ECO:0000313" key="3">
    <source>
        <dbReference type="Proteomes" id="UP000236546"/>
    </source>
</evidence>
<dbReference type="Proteomes" id="UP000236546">
    <property type="component" value="Unassembled WGS sequence"/>
</dbReference>
<dbReference type="AlphaFoldDB" id="A0A2K0TKY0"/>
<reference evidence="2 3" key="1">
    <citation type="submission" date="2017-02" db="EMBL/GenBank/DDBJ databases">
        <title>Genomes of Trichoderma spp. with biocontrol activity.</title>
        <authorList>
            <person name="Gardiner D."/>
            <person name="Kazan K."/>
            <person name="Vos C."/>
            <person name="Harvey P."/>
        </authorList>
    </citation>
    <scope>NUCLEOTIDE SEQUENCE [LARGE SCALE GENOMIC DNA]</scope>
    <source>
        <strain evidence="2 3">A5MH</strain>
    </source>
</reference>
<feature type="compositionally biased region" description="Basic and acidic residues" evidence="1">
    <location>
        <begin position="19"/>
        <end position="32"/>
    </location>
</feature>